<sequence>MNNLLVALLDTENRHPRIESNLGHRIWRFTNRNQCIQFVQNQMPTCQQIDLFLSHQHRDLIGNQLVLLNTIHFHIYYPTEDGIQNNHNGTRMWV</sequence>
<name>A0A816DJM4_ADIRI</name>
<evidence type="ECO:0000313" key="3">
    <source>
        <dbReference type="Proteomes" id="UP000663828"/>
    </source>
</evidence>
<dbReference type="Proteomes" id="UP000663852">
    <property type="component" value="Unassembled WGS sequence"/>
</dbReference>
<protein>
    <submittedName>
        <fullName evidence="2">Uncharacterized protein</fullName>
    </submittedName>
</protein>
<dbReference type="AlphaFoldDB" id="A0A816DJM4"/>
<comment type="caution">
    <text evidence="2">The sequence shown here is derived from an EMBL/GenBank/DDBJ whole genome shotgun (WGS) entry which is preliminary data.</text>
</comment>
<organism evidence="2 3">
    <name type="scientific">Adineta ricciae</name>
    <name type="common">Rotifer</name>
    <dbReference type="NCBI Taxonomy" id="249248"/>
    <lineage>
        <taxon>Eukaryota</taxon>
        <taxon>Metazoa</taxon>
        <taxon>Spiralia</taxon>
        <taxon>Gnathifera</taxon>
        <taxon>Rotifera</taxon>
        <taxon>Eurotatoria</taxon>
        <taxon>Bdelloidea</taxon>
        <taxon>Adinetida</taxon>
        <taxon>Adinetidae</taxon>
        <taxon>Adineta</taxon>
    </lineage>
</organism>
<dbReference type="Proteomes" id="UP000663828">
    <property type="component" value="Unassembled WGS sequence"/>
</dbReference>
<dbReference type="EMBL" id="CAJNOR010008632">
    <property type="protein sequence ID" value="CAF1635571.1"/>
    <property type="molecule type" value="Genomic_DNA"/>
</dbReference>
<dbReference type="EMBL" id="CAJNOJ010000634">
    <property type="protein sequence ID" value="CAF1500945.1"/>
    <property type="molecule type" value="Genomic_DNA"/>
</dbReference>
<evidence type="ECO:0000313" key="1">
    <source>
        <dbReference type="EMBL" id="CAF1500945.1"/>
    </source>
</evidence>
<keyword evidence="3" id="KW-1185">Reference proteome</keyword>
<gene>
    <name evidence="1" type="ORF">EDS130_LOCUS42626</name>
    <name evidence="2" type="ORF">XAT740_LOCUS52409</name>
</gene>
<proteinExistence type="predicted"/>
<evidence type="ECO:0000313" key="2">
    <source>
        <dbReference type="EMBL" id="CAF1635571.1"/>
    </source>
</evidence>
<accession>A0A816DJM4</accession>
<reference evidence="2" key="1">
    <citation type="submission" date="2021-02" db="EMBL/GenBank/DDBJ databases">
        <authorList>
            <person name="Nowell W R."/>
        </authorList>
    </citation>
    <scope>NUCLEOTIDE SEQUENCE</scope>
</reference>